<evidence type="ECO:0000256" key="8">
    <source>
        <dbReference type="ARBA" id="ARBA00022840"/>
    </source>
</evidence>
<dbReference type="AlphaFoldDB" id="A0A7D9GZH4"/>
<evidence type="ECO:0000259" key="12">
    <source>
        <dbReference type="Pfam" id="PF20258"/>
    </source>
</evidence>
<dbReference type="GO" id="GO:0002143">
    <property type="term" value="P:tRNA wobble position uridine thiolation"/>
    <property type="evidence" value="ECO:0007669"/>
    <property type="project" value="TreeGrafter"/>
</dbReference>
<protein>
    <recommendedName>
        <fullName evidence="3">tRNA-5-taurinomethyluridine 2-sulfurtransferase</fullName>
        <ecNumber evidence="3">2.8.1.14</ecNumber>
    </recommendedName>
</protein>
<evidence type="ECO:0000256" key="2">
    <source>
        <dbReference type="ARBA" id="ARBA00006191"/>
    </source>
</evidence>
<dbReference type="Gene3D" id="2.40.30.10">
    <property type="entry name" value="Translation factors"/>
    <property type="match status" value="1"/>
</dbReference>
<evidence type="ECO:0000256" key="9">
    <source>
        <dbReference type="ARBA" id="ARBA00022884"/>
    </source>
</evidence>
<dbReference type="Gene3D" id="3.40.50.620">
    <property type="entry name" value="HUPs"/>
    <property type="match status" value="1"/>
</dbReference>
<comment type="catalytic activity">
    <reaction evidence="11">
        <text>5-taurinomethyluridine(34) in tRNA + S-sulfanyl-L-cysteinyl-[protein] + AH2 + ATP = 5-taurinomethyl-2-thiouridine(34) in tRNA + L-cysteinyl-[protein] + A + AMP + diphosphate + H(+)</text>
        <dbReference type="Rhea" id="RHEA:47040"/>
        <dbReference type="Rhea" id="RHEA-COMP:10131"/>
        <dbReference type="Rhea" id="RHEA-COMP:11726"/>
        <dbReference type="Rhea" id="RHEA-COMP:11732"/>
        <dbReference type="Rhea" id="RHEA-COMP:11733"/>
        <dbReference type="ChEBI" id="CHEBI:13193"/>
        <dbReference type="ChEBI" id="CHEBI:15378"/>
        <dbReference type="ChEBI" id="CHEBI:17499"/>
        <dbReference type="ChEBI" id="CHEBI:29950"/>
        <dbReference type="ChEBI" id="CHEBI:30616"/>
        <dbReference type="ChEBI" id="CHEBI:33019"/>
        <dbReference type="ChEBI" id="CHEBI:61963"/>
        <dbReference type="ChEBI" id="CHEBI:87171"/>
        <dbReference type="ChEBI" id="CHEBI:87172"/>
        <dbReference type="ChEBI" id="CHEBI:456215"/>
        <dbReference type="EC" id="2.8.1.14"/>
    </reaction>
</comment>
<dbReference type="SUPFAM" id="SSF52402">
    <property type="entry name" value="Adenine nucleotide alpha hydrolases-like"/>
    <property type="match status" value="1"/>
</dbReference>
<dbReference type="CDD" id="cd01998">
    <property type="entry name" value="MnmA_TRMU-like"/>
    <property type="match status" value="1"/>
</dbReference>
<evidence type="ECO:0000256" key="7">
    <source>
        <dbReference type="ARBA" id="ARBA00022741"/>
    </source>
</evidence>
<dbReference type="InterPro" id="IPR046884">
    <property type="entry name" value="MnmA-like_central"/>
</dbReference>
<dbReference type="InterPro" id="IPR014729">
    <property type="entry name" value="Rossmann-like_a/b/a_fold"/>
</dbReference>
<evidence type="ECO:0000259" key="13">
    <source>
        <dbReference type="Pfam" id="PF20259"/>
    </source>
</evidence>
<dbReference type="PANTHER" id="PTHR11933:SF5">
    <property type="entry name" value="MITOCHONDRIAL TRNA-SPECIFIC 2-THIOURIDYLASE 1"/>
    <property type="match status" value="1"/>
</dbReference>
<keyword evidence="7" id="KW-0547">Nucleotide-binding</keyword>
<evidence type="ECO:0000256" key="6">
    <source>
        <dbReference type="ARBA" id="ARBA00022694"/>
    </source>
</evidence>
<comment type="function">
    <text evidence="1">Catalyzes the 2-thiolation of uridine at the wobble position (U34) of mitochondrial tRNA(Lys), tRNA(Glu) and tRNA(Gln). Required for the formation of 5-taurinomethyl-2-thiouridine (tm5s2U) of mitochondrial tRNA(Lys), tRNA(Glu), and tRNA(Gln) at the wobble position. ATP is required to activate the C2 atom of the wobble base.</text>
</comment>
<dbReference type="NCBIfam" id="NF001138">
    <property type="entry name" value="PRK00143.1"/>
    <property type="match status" value="1"/>
</dbReference>
<keyword evidence="5" id="KW-0808">Transferase</keyword>
<name>A0A7D9GZH4_DEKBR</name>
<evidence type="ECO:0000256" key="11">
    <source>
        <dbReference type="ARBA" id="ARBA00049564"/>
    </source>
</evidence>
<sequence length="422" mass="47933">MFLRVSRRLLSTDAKLLKFTTSRGYMQCQPGPDDDIIVSMSSGVDSSVAALMYSQKYRNVRGIFMANWSSSADGNVGSGCNRDDGSKGQNSSCTIDKDWHEVQATCNQLGIPCERVSFEKEYWMDVFEPMLKMYERGLTPNPDVGCNKYVKFGAMIAHLEKYYKSKIKNDKKWWLVTGHYCRVLKHIETGENHMFRAAYRPKDQSYYLSQVPESVLDRILLPIGHYTKPEVRKIANDHGLVTSQKPDSQGLCFVSPQKKFSDFLDEYLEPNPGNIVDREGHIWGMHKGLWHATIGQRCGISLPQGDPKYKGIWLVCGKNISKNELIIAKKSDKHAFERTEVKVRDWNWINKGLNIEKVSRMPDLNCQTRSLQTDYKVAFLGLDGKDNNALLFKLDKPVFGVAPGQNMVLYQGNRVLGCGTIC</sequence>
<proteinExistence type="inferred from homology"/>
<dbReference type="InterPro" id="IPR046885">
    <property type="entry name" value="MnmA-like_C"/>
</dbReference>
<dbReference type="GO" id="GO:0000049">
    <property type="term" value="F:tRNA binding"/>
    <property type="evidence" value="ECO:0007669"/>
    <property type="project" value="UniProtKB-KW"/>
</dbReference>
<evidence type="ECO:0000256" key="4">
    <source>
        <dbReference type="ARBA" id="ARBA00022555"/>
    </source>
</evidence>
<dbReference type="Pfam" id="PF03054">
    <property type="entry name" value="tRNA_Me_trans"/>
    <property type="match status" value="1"/>
</dbReference>
<keyword evidence="10" id="KW-1015">Disulfide bond</keyword>
<keyword evidence="4" id="KW-0820">tRNA-binding</keyword>
<comment type="similarity">
    <text evidence="2">Belongs to the MnmA/TRMU family.</text>
</comment>
<evidence type="ECO:0000256" key="10">
    <source>
        <dbReference type="ARBA" id="ARBA00023157"/>
    </source>
</evidence>
<dbReference type="Pfam" id="PF20258">
    <property type="entry name" value="tRNA_Me_trans_C"/>
    <property type="match status" value="1"/>
</dbReference>
<dbReference type="InterPro" id="IPR004506">
    <property type="entry name" value="MnmA-like"/>
</dbReference>
<dbReference type="PANTHER" id="PTHR11933">
    <property type="entry name" value="TRNA 5-METHYLAMINOMETHYL-2-THIOURIDYLATE -METHYLTRANSFERASE"/>
    <property type="match status" value="1"/>
</dbReference>
<evidence type="ECO:0000256" key="5">
    <source>
        <dbReference type="ARBA" id="ARBA00022679"/>
    </source>
</evidence>
<dbReference type="GO" id="GO:0016783">
    <property type="term" value="F:sulfurtransferase activity"/>
    <property type="evidence" value="ECO:0007669"/>
    <property type="project" value="InterPro"/>
</dbReference>
<dbReference type="EC" id="2.8.1.14" evidence="3"/>
<feature type="domain" description="tRNA-specific 2-thiouridylase MnmA-like central" evidence="13">
    <location>
        <begin position="262"/>
        <end position="328"/>
    </location>
</feature>
<keyword evidence="6" id="KW-0819">tRNA processing</keyword>
<evidence type="ECO:0000256" key="3">
    <source>
        <dbReference type="ARBA" id="ARBA00011953"/>
    </source>
</evidence>
<keyword evidence="9" id="KW-0694">RNA-binding</keyword>
<dbReference type="EMBL" id="CABFWN010000003">
    <property type="protein sequence ID" value="VUG18081.1"/>
    <property type="molecule type" value="Genomic_DNA"/>
</dbReference>
<reference evidence="14 15" key="1">
    <citation type="submission" date="2019-07" db="EMBL/GenBank/DDBJ databases">
        <authorList>
            <person name="Friedrich A."/>
            <person name="Schacherer J."/>
        </authorList>
    </citation>
    <scope>NUCLEOTIDE SEQUENCE [LARGE SCALE GENOMIC DNA]</scope>
</reference>
<dbReference type="Proteomes" id="UP000478008">
    <property type="component" value="Unassembled WGS sequence"/>
</dbReference>
<dbReference type="GO" id="GO:0005524">
    <property type="term" value="F:ATP binding"/>
    <property type="evidence" value="ECO:0007669"/>
    <property type="project" value="UniProtKB-KW"/>
</dbReference>
<dbReference type="GO" id="GO:0005739">
    <property type="term" value="C:mitochondrion"/>
    <property type="evidence" value="ECO:0007669"/>
    <property type="project" value="TreeGrafter"/>
</dbReference>
<dbReference type="FunFam" id="3.40.50.620:FF:000115">
    <property type="entry name" value="tRNA-specific 2-thiouridylase MnmA"/>
    <property type="match status" value="1"/>
</dbReference>
<organism evidence="14 15">
    <name type="scientific">Dekkera bruxellensis</name>
    <name type="common">Brettanomyces custersii</name>
    <dbReference type="NCBI Taxonomy" id="5007"/>
    <lineage>
        <taxon>Eukaryota</taxon>
        <taxon>Fungi</taxon>
        <taxon>Dikarya</taxon>
        <taxon>Ascomycota</taxon>
        <taxon>Saccharomycotina</taxon>
        <taxon>Pichiomycetes</taxon>
        <taxon>Pichiales</taxon>
        <taxon>Pichiaceae</taxon>
        <taxon>Brettanomyces</taxon>
    </lineage>
</organism>
<dbReference type="NCBIfam" id="TIGR00420">
    <property type="entry name" value="trmU"/>
    <property type="match status" value="1"/>
</dbReference>
<dbReference type="InterPro" id="IPR023382">
    <property type="entry name" value="MnmA-like_central_sf"/>
</dbReference>
<evidence type="ECO:0000256" key="1">
    <source>
        <dbReference type="ARBA" id="ARBA00003986"/>
    </source>
</evidence>
<gene>
    <name evidence="14" type="primary">SLM3</name>
    <name evidence="14" type="ORF">DEBR0S3_01838G</name>
</gene>
<feature type="domain" description="tRNA-specific 2-thiouridylase MnmA-like C-terminal" evidence="12">
    <location>
        <begin position="339"/>
        <end position="421"/>
    </location>
</feature>
<dbReference type="Pfam" id="PF20259">
    <property type="entry name" value="tRNA_Me_trans_M"/>
    <property type="match status" value="1"/>
</dbReference>
<dbReference type="FunFam" id="2.30.30.280:FF:000001">
    <property type="entry name" value="tRNA-specific 2-thiouridylase MnmA"/>
    <property type="match status" value="1"/>
</dbReference>
<keyword evidence="15" id="KW-1185">Reference proteome</keyword>
<keyword evidence="8" id="KW-0067">ATP-binding</keyword>
<accession>A0A7D9GZH4</accession>
<dbReference type="Gene3D" id="2.30.30.280">
    <property type="entry name" value="Adenine nucleotide alpha hydrolases-like domains"/>
    <property type="match status" value="1"/>
</dbReference>
<evidence type="ECO:0000313" key="15">
    <source>
        <dbReference type="Proteomes" id="UP000478008"/>
    </source>
</evidence>
<evidence type="ECO:0000313" key="14">
    <source>
        <dbReference type="EMBL" id="VUG18081.1"/>
    </source>
</evidence>